<dbReference type="InterPro" id="IPR012337">
    <property type="entry name" value="RNaseH-like_sf"/>
</dbReference>
<evidence type="ECO:0000259" key="2">
    <source>
        <dbReference type="Pfam" id="PF14372"/>
    </source>
</evidence>
<organism evidence="3 5">
    <name type="scientific">Spinacia oleracea</name>
    <name type="common">Spinach</name>
    <dbReference type="NCBI Taxonomy" id="3562"/>
    <lineage>
        <taxon>Eukaryota</taxon>
        <taxon>Viridiplantae</taxon>
        <taxon>Streptophyta</taxon>
        <taxon>Embryophyta</taxon>
        <taxon>Tracheophyta</taxon>
        <taxon>Spermatophyta</taxon>
        <taxon>Magnoliopsida</taxon>
        <taxon>eudicotyledons</taxon>
        <taxon>Gunneridae</taxon>
        <taxon>Pentapetalae</taxon>
        <taxon>Caryophyllales</taxon>
        <taxon>Chenopodiaceae</taxon>
        <taxon>Chenopodioideae</taxon>
        <taxon>Anserineae</taxon>
        <taxon>Spinacia</taxon>
    </lineage>
</organism>
<proteinExistence type="predicted"/>
<evidence type="ECO:0000313" key="5">
    <source>
        <dbReference type="RefSeq" id="XP_056690404.1"/>
    </source>
</evidence>
<sequence length="351" mass="40809">MIQVIKAMRVQMKMQKIWRRTRIRMMVVIMEKDQGGKYLRSKMLSLSTKRVIHLTKIILSSDDWEMVQKVCSFLEIFYEVTHIISGSDYPTSNLFLPELTMIKESLDEKSKSDDVDMRRMALIMKTKFDKYWGDLNLLISVAAVMDPRNKLKLVEFFFRSLYDNFEASEHIYIVKTALHDIYKEYMEAFSNENFVRGYQVDGEKDADDPYNSNVGAKGTTKGRKKFDNFIRNVDVVESLKTELDIYLEEGVYICNETETEHFDPLNWWRANNLKYRILSRMACDILAIPITSVASEATFSAGGRVIEPHRANIGAETVQMLLCGEDWLRSFYGIKRKKKAKIDGVTEVNLV</sequence>
<dbReference type="Pfam" id="PF05699">
    <property type="entry name" value="Dimer_Tnp_hAT"/>
    <property type="match status" value="1"/>
</dbReference>
<accession>A0ABM3R462</accession>
<name>A0ABM3R462_SPIOL</name>
<reference evidence="3" key="1">
    <citation type="journal article" date="2021" name="Nat. Commun.">
        <title>Genomic analyses provide insights into spinach domestication and the genetic basis of agronomic traits.</title>
        <authorList>
            <person name="Cai X."/>
            <person name="Sun X."/>
            <person name="Xu C."/>
            <person name="Sun H."/>
            <person name="Wang X."/>
            <person name="Ge C."/>
            <person name="Zhang Z."/>
            <person name="Wang Q."/>
            <person name="Fei Z."/>
            <person name="Jiao C."/>
            <person name="Wang Q."/>
        </authorList>
    </citation>
    <scope>NUCLEOTIDE SEQUENCE [LARGE SCALE GENOMIC DNA]</scope>
    <source>
        <strain evidence="3">cv. Varoflay</strain>
    </source>
</reference>
<dbReference type="RefSeq" id="XP_056690404.1">
    <property type="nucleotide sequence ID" value="XM_056834426.1"/>
</dbReference>
<dbReference type="RefSeq" id="XP_056690401.1">
    <property type="nucleotide sequence ID" value="XM_056834423.1"/>
</dbReference>
<dbReference type="PANTHER" id="PTHR23272">
    <property type="entry name" value="BED FINGER-RELATED"/>
    <property type="match status" value="1"/>
</dbReference>
<feature type="domain" description="HAT C-terminal dimerisation" evidence="1">
    <location>
        <begin position="242"/>
        <end position="328"/>
    </location>
</feature>
<dbReference type="SUPFAM" id="SSF53098">
    <property type="entry name" value="Ribonuclease H-like"/>
    <property type="match status" value="1"/>
</dbReference>
<feature type="domain" description="hAT-like transposase RNase-H fold" evidence="2">
    <location>
        <begin position="85"/>
        <end position="185"/>
    </location>
</feature>
<dbReference type="PANTHER" id="PTHR23272:SF182">
    <property type="entry name" value="OS09G0381850 PROTEIN"/>
    <property type="match status" value="1"/>
</dbReference>
<dbReference type="InterPro" id="IPR025525">
    <property type="entry name" value="hAT-like_transposase_RNase-H"/>
</dbReference>
<keyword evidence="3" id="KW-1185">Reference proteome</keyword>
<dbReference type="Pfam" id="PF14372">
    <property type="entry name" value="hAT-like_RNase-H"/>
    <property type="match status" value="1"/>
</dbReference>
<evidence type="ECO:0000313" key="3">
    <source>
        <dbReference type="Proteomes" id="UP000813463"/>
    </source>
</evidence>
<evidence type="ECO:0000313" key="4">
    <source>
        <dbReference type="RefSeq" id="XP_056690401.1"/>
    </source>
</evidence>
<gene>
    <name evidence="4 5" type="primary">LOC130465597</name>
</gene>
<dbReference type="GeneID" id="130465597"/>
<evidence type="ECO:0000259" key="1">
    <source>
        <dbReference type="Pfam" id="PF05699"/>
    </source>
</evidence>
<protein>
    <submittedName>
        <fullName evidence="4 5">Zinc finger BED domain-containing protein RICESLEEPER 2-like isoform X1</fullName>
    </submittedName>
</protein>
<dbReference type="InterPro" id="IPR008906">
    <property type="entry name" value="HATC_C_dom"/>
</dbReference>
<reference evidence="4 5" key="2">
    <citation type="submission" date="2025-05" db="UniProtKB">
        <authorList>
            <consortium name="RefSeq"/>
        </authorList>
    </citation>
    <scope>IDENTIFICATION</scope>
    <source>
        <tissue evidence="4 5">Leaf</tissue>
    </source>
</reference>
<dbReference type="Proteomes" id="UP000813463">
    <property type="component" value="Chromosome 1"/>
</dbReference>